<dbReference type="GO" id="GO:0020037">
    <property type="term" value="F:heme binding"/>
    <property type="evidence" value="ECO:0007669"/>
    <property type="project" value="InterPro"/>
</dbReference>
<evidence type="ECO:0000313" key="6">
    <source>
        <dbReference type="Proteomes" id="UP000190774"/>
    </source>
</evidence>
<dbReference type="RefSeq" id="WP_078811933.1">
    <property type="nucleotide sequence ID" value="NZ_FUYE01000002.1"/>
</dbReference>
<evidence type="ECO:0000259" key="2">
    <source>
        <dbReference type="Pfam" id="PF07583"/>
    </source>
</evidence>
<dbReference type="Pfam" id="PF07587">
    <property type="entry name" value="PSD1"/>
    <property type="match status" value="1"/>
</dbReference>
<dbReference type="GO" id="GO:0009055">
    <property type="term" value="F:electron transfer activity"/>
    <property type="evidence" value="ECO:0007669"/>
    <property type="project" value="InterPro"/>
</dbReference>
<feature type="chain" id="PRO_5012798079" evidence="1">
    <location>
        <begin position="20"/>
        <end position="1106"/>
    </location>
</feature>
<keyword evidence="1" id="KW-0732">Signal</keyword>
<dbReference type="Gene3D" id="1.10.760.10">
    <property type="entry name" value="Cytochrome c-like domain"/>
    <property type="match status" value="1"/>
</dbReference>
<feature type="domain" description="DUF1549" evidence="2">
    <location>
        <begin position="159"/>
        <end position="368"/>
    </location>
</feature>
<dbReference type="Pfam" id="PF07583">
    <property type="entry name" value="PSCyt2"/>
    <property type="match status" value="1"/>
</dbReference>
<dbReference type="SUPFAM" id="SSF46626">
    <property type="entry name" value="Cytochrome c"/>
    <property type="match status" value="1"/>
</dbReference>
<dbReference type="PANTHER" id="PTHR35889">
    <property type="entry name" value="CYCLOINULO-OLIGOSACCHARIDE FRUCTANOTRANSFERASE-RELATED"/>
    <property type="match status" value="1"/>
</dbReference>
<name>A0A1T4WV71_9BACT</name>
<evidence type="ECO:0000259" key="3">
    <source>
        <dbReference type="Pfam" id="PF07587"/>
    </source>
</evidence>
<dbReference type="PANTHER" id="PTHR35889:SF3">
    <property type="entry name" value="F-BOX DOMAIN-CONTAINING PROTEIN"/>
    <property type="match status" value="1"/>
</dbReference>
<keyword evidence="6" id="KW-1185">Reference proteome</keyword>
<dbReference type="STRING" id="48467.SAMN02745166_00726"/>
<dbReference type="InterPro" id="IPR011429">
    <property type="entry name" value="Cyt_c_Planctomycete-type"/>
</dbReference>
<organism evidence="5 6">
    <name type="scientific">Prosthecobacter debontii</name>
    <dbReference type="NCBI Taxonomy" id="48467"/>
    <lineage>
        <taxon>Bacteria</taxon>
        <taxon>Pseudomonadati</taxon>
        <taxon>Verrucomicrobiota</taxon>
        <taxon>Verrucomicrobiia</taxon>
        <taxon>Verrucomicrobiales</taxon>
        <taxon>Verrucomicrobiaceae</taxon>
        <taxon>Prosthecobacter</taxon>
    </lineage>
</organism>
<gene>
    <name evidence="5" type="ORF">SAMN02745166_00726</name>
</gene>
<feature type="domain" description="DUF1553" evidence="3">
    <location>
        <begin position="644"/>
        <end position="883"/>
    </location>
</feature>
<dbReference type="InterPro" id="IPR011444">
    <property type="entry name" value="DUF1549"/>
</dbReference>
<dbReference type="Pfam" id="PF07635">
    <property type="entry name" value="PSCyt1"/>
    <property type="match status" value="1"/>
</dbReference>
<protein>
    <submittedName>
        <fullName evidence="5">Planctomycete cytochrome C</fullName>
    </submittedName>
</protein>
<reference evidence="6" key="1">
    <citation type="submission" date="2017-02" db="EMBL/GenBank/DDBJ databases">
        <authorList>
            <person name="Varghese N."/>
            <person name="Submissions S."/>
        </authorList>
    </citation>
    <scope>NUCLEOTIDE SEQUENCE [LARGE SCALE GENOMIC DNA]</scope>
    <source>
        <strain evidence="6">ATCC 700200</strain>
    </source>
</reference>
<sequence length="1106" mass="123354">MTSQTPFFLWILGGSFAIAGSLATAADSFPADQIEFFEKSVRPVLAENCYDCHGDHKHENGLRMNLRSAILRGSDYGKVVEPGNPAASKLIKAIKHESGVESMPKKGDKLKPEEIAALEKWVQMGLPWPEEKEVAHGHDKADPMQHWAFQPVKKPSGTVDSLVGAKLKAAGLDFAPQADAAALCRRIHVTLTGLQPSFEDVRAFEKASAQNAKAAVDTLVNKLLASPAYGERWGRIWLDVARYADTDGYQVAGKDIRYPYAYTYRDWVVKSLNEDMPYDKFLMYQLAADKMVPADKAKSDPHLAALAFMNVGDRFISNKDLQTDDRIDVVTRGMLGLTVACARCHDHKYDPIPARDYYALYSVFNSCEEPANDAMPVIGRAPNENDVKDYEAKVAEIAQKDLEFKKKVYEEIRTPERVTEYLAFAQEAVTIKDRTALKGRAGALKLRDKVADQWADFLKRHALKAKPHPVMLAWKEFAALPADQFAAKAPELVKTLTKPDSGLNAVPRNELAKRPAPKNFGEVAALYADIFNTCLAGTQPDNADWKQVREILQTDPSPMSVPVEQANVFFTRKDLTQTVKMSNDRLKLEIEHPGSPPRAMVMVDKPKPADVSIFIRGNPSRRGAVAPRGWLTMFGGESFKEGSGRLELAQKIASKDNPLTARVIVNRVWTQHFGKPLVGQTSDFGVQTDEPVQHDLLDYLAASLMEENWSLKKLHQRILTSRTYQQAVLNTPDKALKDADNELLSRQNRQRLDYESMRDAMLQVAGELDSANMGGRAVPLTDKTVDSRRSVYLLVNRYDQATVPATFDFANPDNHSPIRYVTTVPQQALFLMNSPFMQQRSTKLAEATPVKGSTIDSEAIQSLYHRVLLRDASPDEIEMTQRFCNDADMLKRRAAAFVWRYGTAKVEKDATTGKVSLAGFEPLAHFGKVGQNTMRWTPDKVHPSKEYGYLYIGAGNGHPGSQWPAVMQWTTPFSKEKIRISGAIKRSSDKGNGIRAWIISNKKGKIREEFVKPASSVELTADLEVEQDEVLSFVVESENNDTNSDSYNWAPKIERIASDGSVAPITRADTDFCGPSQWPINRPKPQTPLAQLAQVLMMSNEFQFVD</sequence>
<evidence type="ECO:0000256" key="1">
    <source>
        <dbReference type="SAM" id="SignalP"/>
    </source>
</evidence>
<evidence type="ECO:0000313" key="5">
    <source>
        <dbReference type="EMBL" id="SKA81149.1"/>
    </source>
</evidence>
<proteinExistence type="predicted"/>
<dbReference type="OrthoDB" id="174024at2"/>
<dbReference type="EMBL" id="FUYE01000002">
    <property type="protein sequence ID" value="SKA81149.1"/>
    <property type="molecule type" value="Genomic_DNA"/>
</dbReference>
<accession>A0A1T4WV71</accession>
<feature type="domain" description="Cytochrome C Planctomycete-type" evidence="4">
    <location>
        <begin position="49"/>
        <end position="106"/>
    </location>
</feature>
<feature type="signal peptide" evidence="1">
    <location>
        <begin position="1"/>
        <end position="19"/>
    </location>
</feature>
<dbReference type="AlphaFoldDB" id="A0A1T4WV71"/>
<dbReference type="Proteomes" id="UP000190774">
    <property type="component" value="Unassembled WGS sequence"/>
</dbReference>
<evidence type="ECO:0000259" key="4">
    <source>
        <dbReference type="Pfam" id="PF07635"/>
    </source>
</evidence>
<dbReference type="InterPro" id="IPR036909">
    <property type="entry name" value="Cyt_c-like_dom_sf"/>
</dbReference>
<dbReference type="InterPro" id="IPR022655">
    <property type="entry name" value="DUF1553"/>
</dbReference>